<name>A0ABN6PUF1_9BURK</name>
<feature type="compositionally biased region" description="Pro residues" evidence="1">
    <location>
        <begin position="162"/>
        <end position="175"/>
    </location>
</feature>
<reference evidence="2" key="1">
    <citation type="submission" date="2022-04" db="EMBL/GenBank/DDBJ databases">
        <title>Whole genome sequence of Sphaerotilus sp. FB-5.</title>
        <authorList>
            <person name="Takeda M."/>
            <person name="Narihara S."/>
            <person name="Akimoto M."/>
            <person name="Akimoto R."/>
            <person name="Nishiyashiki S."/>
            <person name="Murakami T."/>
        </authorList>
    </citation>
    <scope>NUCLEOTIDE SEQUENCE</scope>
    <source>
        <strain evidence="2">FB-5</strain>
    </source>
</reference>
<dbReference type="Proteomes" id="UP001057498">
    <property type="component" value="Chromosome"/>
</dbReference>
<gene>
    <name evidence="2" type="ORF">CATMQ487_47620</name>
</gene>
<feature type="compositionally biased region" description="Pro residues" evidence="1">
    <location>
        <begin position="227"/>
        <end position="240"/>
    </location>
</feature>
<feature type="compositionally biased region" description="Low complexity" evidence="1">
    <location>
        <begin position="280"/>
        <end position="302"/>
    </location>
</feature>
<feature type="region of interest" description="Disordered" evidence="1">
    <location>
        <begin position="195"/>
        <end position="302"/>
    </location>
</feature>
<evidence type="ECO:0000256" key="1">
    <source>
        <dbReference type="SAM" id="MobiDB-lite"/>
    </source>
</evidence>
<proteinExistence type="predicted"/>
<feature type="compositionally biased region" description="Low complexity" evidence="1">
    <location>
        <begin position="216"/>
        <end position="226"/>
    </location>
</feature>
<accession>A0ABN6PUF1</accession>
<protein>
    <submittedName>
        <fullName evidence="2">Uncharacterized protein</fullName>
    </submittedName>
</protein>
<keyword evidence="3" id="KW-1185">Reference proteome</keyword>
<feature type="region of interest" description="Disordered" evidence="1">
    <location>
        <begin position="160"/>
        <end position="182"/>
    </location>
</feature>
<evidence type="ECO:0000313" key="3">
    <source>
        <dbReference type="Proteomes" id="UP001057498"/>
    </source>
</evidence>
<dbReference type="RefSeq" id="WP_251970955.1">
    <property type="nucleotide sequence ID" value="NZ_AP025730.1"/>
</dbReference>
<dbReference type="EMBL" id="AP025730">
    <property type="protein sequence ID" value="BDI07792.1"/>
    <property type="molecule type" value="Genomic_DNA"/>
</dbReference>
<sequence>MDAPKQQTRLKVVLLSLPARTQAVLEFFFTSTGRTSFAPVAQDLADAAIFDLDTLESRQHWLEFHGRTGRPGIALSVQPQEVDGAVWVRKPVTPAALLAAAADIHAERWAKPAPAIIEAVPEPIQMTAAAPVAAFLVDPTAVSDPAATAREELDHALAQMPASPPPAAEPSPDVPPAEAVPQSAVAMTAPEVQATPVGGEATTAPRAVVDTPTVLPPVSARPALRASPPPAPPSAAPSPMPSASVTPERPARSGGFGGMLRRLFGGQPAPEPRRGRADVPHAGAPAPSAASKAPPAIPAVPAASTPSVASVTAPVPDKAAVAPPAAVVQPPLSAVSGDAAVAQARSAEPVQPVAPGLAQVLPAEAPEEPPRLPAADAQPAEIPALTAETAVPAPDADLSNAVRQRLLGGAVAAAAANEALLCGLRDDVAADQLSEDPELRYDPDVHLVSAMREAYLVGIKWQVPTQLDCSAGRIVVDPTRNLLLCDFDAGRLESIFATPLGKRPKTRTLNRQEQAEVQEHAPHEQGVRRLDDLLWRAGLLTAGGRLPIDSDPNRPVYLRHWPNLTRISAIPHAVRIAALWSAKGASLIETAALLGIPQRHVIAFYNGALALDLITEDGSHIRRAQRKAGRNRGLLTRLLGWLHR</sequence>
<organism evidence="2 3">
    <name type="scientific">Sphaerotilus microaerophilus</name>
    <dbReference type="NCBI Taxonomy" id="2914710"/>
    <lineage>
        <taxon>Bacteria</taxon>
        <taxon>Pseudomonadati</taxon>
        <taxon>Pseudomonadota</taxon>
        <taxon>Betaproteobacteria</taxon>
        <taxon>Burkholderiales</taxon>
        <taxon>Sphaerotilaceae</taxon>
        <taxon>Sphaerotilus</taxon>
    </lineage>
</organism>
<evidence type="ECO:0000313" key="2">
    <source>
        <dbReference type="EMBL" id="BDI07792.1"/>
    </source>
</evidence>